<gene>
    <name evidence="3" type="ORF">UY76_C0057G0002</name>
</gene>
<keyword evidence="1" id="KW-0238">DNA-binding</keyword>
<dbReference type="EMBL" id="LCRH01000057">
    <property type="protein sequence ID" value="KKW31485.1"/>
    <property type="molecule type" value="Genomic_DNA"/>
</dbReference>
<name>A0A0G1XKT3_9BACT</name>
<evidence type="ECO:0000256" key="1">
    <source>
        <dbReference type="PROSITE-ProRule" id="PRU01076"/>
    </source>
</evidence>
<sequence length="83" mass="9189">MQKVSTITSKRQLTIPAQIFQAVGLKEGQKVLIEEKDGAVVIKPASDVVDRLAGSVKVPARFVALGIEEIIRRAKKEYRESRV</sequence>
<accession>A0A0G1XKT3</accession>
<dbReference type="InterPro" id="IPR007159">
    <property type="entry name" value="SpoVT-AbrB_dom"/>
</dbReference>
<dbReference type="InterPro" id="IPR037914">
    <property type="entry name" value="SpoVT-AbrB_sf"/>
</dbReference>
<organism evidence="3 4">
    <name type="scientific">Candidatus Uhrbacteria bacterium GW2011_GWA2_52_8d</name>
    <dbReference type="NCBI Taxonomy" id="1618979"/>
    <lineage>
        <taxon>Bacteria</taxon>
        <taxon>Candidatus Uhriibacteriota</taxon>
    </lineage>
</organism>
<dbReference type="Gene3D" id="2.10.260.10">
    <property type="match status" value="1"/>
</dbReference>
<comment type="caution">
    <text evidence="3">The sequence shown here is derived from an EMBL/GenBank/DDBJ whole genome shotgun (WGS) entry which is preliminary data.</text>
</comment>
<reference evidence="3 4" key="1">
    <citation type="journal article" date="2015" name="Nature">
        <title>rRNA introns, odd ribosomes, and small enigmatic genomes across a large radiation of phyla.</title>
        <authorList>
            <person name="Brown C.T."/>
            <person name="Hug L.A."/>
            <person name="Thomas B.C."/>
            <person name="Sharon I."/>
            <person name="Castelle C.J."/>
            <person name="Singh A."/>
            <person name="Wilkins M.J."/>
            <person name="Williams K.H."/>
            <person name="Banfield J.F."/>
        </authorList>
    </citation>
    <scope>NUCLEOTIDE SEQUENCE [LARGE SCALE GENOMIC DNA]</scope>
</reference>
<evidence type="ECO:0000313" key="3">
    <source>
        <dbReference type="EMBL" id="KKW31485.1"/>
    </source>
</evidence>
<dbReference type="Pfam" id="PF04014">
    <property type="entry name" value="MazE_antitoxin"/>
    <property type="match status" value="1"/>
</dbReference>
<dbReference type="GO" id="GO:0003677">
    <property type="term" value="F:DNA binding"/>
    <property type="evidence" value="ECO:0007669"/>
    <property type="project" value="UniProtKB-UniRule"/>
</dbReference>
<proteinExistence type="predicted"/>
<protein>
    <recommendedName>
        <fullName evidence="2">SpoVT-AbrB domain-containing protein</fullName>
    </recommendedName>
</protein>
<dbReference type="Proteomes" id="UP000034054">
    <property type="component" value="Unassembled WGS sequence"/>
</dbReference>
<dbReference type="SMART" id="SM00966">
    <property type="entry name" value="SpoVT_AbrB"/>
    <property type="match status" value="1"/>
</dbReference>
<dbReference type="PROSITE" id="PS51740">
    <property type="entry name" value="SPOVT_ABRB"/>
    <property type="match status" value="1"/>
</dbReference>
<feature type="domain" description="SpoVT-AbrB" evidence="2">
    <location>
        <begin position="2"/>
        <end position="47"/>
    </location>
</feature>
<evidence type="ECO:0000259" key="2">
    <source>
        <dbReference type="PROSITE" id="PS51740"/>
    </source>
</evidence>
<dbReference type="NCBIfam" id="TIGR01439">
    <property type="entry name" value="lp_hng_hel_AbrB"/>
    <property type="match status" value="1"/>
</dbReference>
<dbReference type="SUPFAM" id="SSF89447">
    <property type="entry name" value="AbrB/MazE/MraZ-like"/>
    <property type="match status" value="1"/>
</dbReference>
<dbReference type="AlphaFoldDB" id="A0A0G1XKT3"/>
<evidence type="ECO:0000313" key="4">
    <source>
        <dbReference type="Proteomes" id="UP000034054"/>
    </source>
</evidence>